<feature type="transmembrane region" description="Helical" evidence="1">
    <location>
        <begin position="17"/>
        <end position="35"/>
    </location>
</feature>
<organism evidence="2 3">
    <name type="scientific">Blastococcus brunescens</name>
    <dbReference type="NCBI Taxonomy" id="1564165"/>
    <lineage>
        <taxon>Bacteria</taxon>
        <taxon>Bacillati</taxon>
        <taxon>Actinomycetota</taxon>
        <taxon>Actinomycetes</taxon>
        <taxon>Geodermatophilales</taxon>
        <taxon>Geodermatophilaceae</taxon>
        <taxon>Blastococcus</taxon>
    </lineage>
</organism>
<accession>A0ABZ1B6Q5</accession>
<keyword evidence="1" id="KW-0812">Transmembrane</keyword>
<keyword evidence="1" id="KW-0472">Membrane</keyword>
<evidence type="ECO:0000313" key="2">
    <source>
        <dbReference type="EMBL" id="WRL66500.1"/>
    </source>
</evidence>
<reference evidence="2 3" key="1">
    <citation type="submission" date="2023-12" db="EMBL/GenBank/DDBJ databases">
        <title>Blastococcus brunescens sp. nov., an actonobacterium isolated from sandstone collected in sahara desert.</title>
        <authorList>
            <person name="Gtari M."/>
            <person name="Ghodhbane F."/>
        </authorList>
    </citation>
    <scope>NUCLEOTIDE SEQUENCE [LARGE SCALE GENOMIC DNA]</scope>
    <source>
        <strain evidence="2 3">BMG 8361</strain>
    </source>
</reference>
<sequence>MLPIAYSELVQIFRNRSVLIANLLFPAAAAAFFIYSRDTFEGRVVSATSGQCWCSPSAPSASTPPS</sequence>
<dbReference type="EMBL" id="CP141261">
    <property type="protein sequence ID" value="WRL66500.1"/>
    <property type="molecule type" value="Genomic_DNA"/>
</dbReference>
<name>A0ABZ1B6Q5_9ACTN</name>
<dbReference type="Proteomes" id="UP001324287">
    <property type="component" value="Chromosome"/>
</dbReference>
<evidence type="ECO:0000256" key="1">
    <source>
        <dbReference type="SAM" id="Phobius"/>
    </source>
</evidence>
<evidence type="ECO:0000313" key="3">
    <source>
        <dbReference type="Proteomes" id="UP001324287"/>
    </source>
</evidence>
<keyword evidence="1" id="KW-1133">Transmembrane helix</keyword>
<protein>
    <submittedName>
        <fullName evidence="2">Uncharacterized protein</fullName>
    </submittedName>
</protein>
<gene>
    <name evidence="2" type="ORF">U6N30_14445</name>
</gene>
<proteinExistence type="predicted"/>
<keyword evidence="3" id="KW-1185">Reference proteome</keyword>
<dbReference type="RefSeq" id="WP_324277812.1">
    <property type="nucleotide sequence ID" value="NZ_CP141261.1"/>
</dbReference>